<dbReference type="Proteomes" id="UP000290283">
    <property type="component" value="Unassembled WGS sequence"/>
</dbReference>
<proteinExistence type="predicted"/>
<keyword evidence="1" id="KW-0732">Signal</keyword>
<name>A0A4Q1K8I6_9FLAO</name>
<sequence>MKKINIFLTALLSTVFVGCVNDTFDTPDVTKQCEDLTVTKTVQDIAALATTTVQSYNTVSSNTPDIIEAYVTSSDEGGNFYKNISFVSVDGTKGFTMPVNDYNLYSKYEPGRKVFIKMKDRYFYNNTTVSSLEIGNLYQRGAPLPDQVGRIEINEYQDVIKRSCVKVDETEILNTMTIPAALNNANLNKLIEFENVQFSDENVGKTYFDKANQIGGATNNTIIDNAGNTLVVRVSEFATFAAAKIPGFNGKVRGVLTKFGSGFQLMIRTLEDVKLTNTRIDYSPPIVGNANVFSATLNEPFTSYALNLANFPKYINDADFGSRYWQVKTFSSNKYIEMSSFAGSSNPGVPAKTFFMVPVDFTAANTMTFKEEMRFYRGEPNLKVYYIKSADYTAGSAVNRSKLVDITASFAITYPAVGASENVFNSAGTYNIPASLTGTGYFLFEYIGTSTSTTTTQIDDIVIN</sequence>
<evidence type="ECO:0000313" key="4">
    <source>
        <dbReference type="Proteomes" id="UP000290283"/>
    </source>
</evidence>
<gene>
    <name evidence="3" type="ORF">EQG63_02830</name>
</gene>
<protein>
    <recommendedName>
        <fullName evidence="2">DUF5689 domain-containing protein</fullName>
    </recommendedName>
</protein>
<evidence type="ECO:0000313" key="3">
    <source>
        <dbReference type="EMBL" id="RXR20889.1"/>
    </source>
</evidence>
<comment type="caution">
    <text evidence="3">The sequence shown here is derived from an EMBL/GenBank/DDBJ whole genome shotgun (WGS) entry which is preliminary data.</text>
</comment>
<dbReference type="EMBL" id="SBKO01000001">
    <property type="protein sequence ID" value="RXR20889.1"/>
    <property type="molecule type" value="Genomic_DNA"/>
</dbReference>
<dbReference type="RefSeq" id="WP_129434196.1">
    <property type="nucleotide sequence ID" value="NZ_SBKO01000001.1"/>
</dbReference>
<dbReference type="InterPro" id="IPR043744">
    <property type="entry name" value="DUF5689"/>
</dbReference>
<dbReference type="AlphaFoldDB" id="A0A4Q1K8I6"/>
<dbReference type="PROSITE" id="PS51257">
    <property type="entry name" value="PROKAR_LIPOPROTEIN"/>
    <property type="match status" value="1"/>
</dbReference>
<dbReference type="Pfam" id="PF18942">
    <property type="entry name" value="DUF5689"/>
    <property type="match status" value="1"/>
</dbReference>
<feature type="chain" id="PRO_5020974192" description="DUF5689 domain-containing protein" evidence="1">
    <location>
        <begin position="19"/>
        <end position="464"/>
    </location>
</feature>
<evidence type="ECO:0000259" key="2">
    <source>
        <dbReference type="Pfam" id="PF18942"/>
    </source>
</evidence>
<feature type="domain" description="DUF5689" evidence="2">
    <location>
        <begin position="39"/>
        <end position="273"/>
    </location>
</feature>
<keyword evidence="4" id="KW-1185">Reference proteome</keyword>
<reference evidence="4" key="1">
    <citation type="submission" date="2019-01" db="EMBL/GenBank/DDBJ databases">
        <title>Cytophagaceae bacterium strain CAR-16.</title>
        <authorList>
            <person name="Chen W.-M."/>
        </authorList>
    </citation>
    <scope>NUCLEOTIDE SEQUENCE [LARGE SCALE GENOMIC DNA]</scope>
    <source>
        <strain evidence="4">LLJ-11</strain>
    </source>
</reference>
<accession>A0A4Q1K8I6</accession>
<feature type="signal peptide" evidence="1">
    <location>
        <begin position="1"/>
        <end position="18"/>
    </location>
</feature>
<evidence type="ECO:0000256" key="1">
    <source>
        <dbReference type="SAM" id="SignalP"/>
    </source>
</evidence>
<dbReference type="OrthoDB" id="1492759at2"/>
<dbReference type="NCBIfam" id="NF038128">
    <property type="entry name" value="choice_anch_J"/>
    <property type="match status" value="1"/>
</dbReference>
<organism evidence="3 4">
    <name type="scientific">Flavobacterium amnicola</name>
    <dbReference type="NCBI Taxonomy" id="2506422"/>
    <lineage>
        <taxon>Bacteria</taxon>
        <taxon>Pseudomonadati</taxon>
        <taxon>Bacteroidota</taxon>
        <taxon>Flavobacteriia</taxon>
        <taxon>Flavobacteriales</taxon>
        <taxon>Flavobacteriaceae</taxon>
        <taxon>Flavobacterium</taxon>
    </lineage>
</organism>